<dbReference type="GO" id="GO:0032040">
    <property type="term" value="C:small-subunit processome"/>
    <property type="evidence" value="ECO:0007669"/>
    <property type="project" value="InterPro"/>
</dbReference>
<dbReference type="Proteomes" id="UP000503462">
    <property type="component" value="Chromosome 1"/>
</dbReference>
<evidence type="ECO:0000256" key="4">
    <source>
        <dbReference type="SAM" id="MobiDB-lite"/>
    </source>
</evidence>
<protein>
    <recommendedName>
        <fullName evidence="9">Small-subunit processome Utp21 domain-containing protein</fullName>
    </recommendedName>
</protein>
<evidence type="ECO:0000256" key="2">
    <source>
        <dbReference type="ARBA" id="ARBA00022737"/>
    </source>
</evidence>
<dbReference type="InterPro" id="IPR001680">
    <property type="entry name" value="WD40_rpt"/>
</dbReference>
<dbReference type="InterPro" id="IPR007319">
    <property type="entry name" value="WDR36/Utp21_C"/>
</dbReference>
<feature type="domain" description="WDR36/Utp21 C-terminal" evidence="5">
    <location>
        <begin position="808"/>
        <end position="992"/>
    </location>
</feature>
<dbReference type="Pfam" id="PF04192">
    <property type="entry name" value="Utp21"/>
    <property type="match status" value="1"/>
</dbReference>
<evidence type="ECO:0000313" key="8">
    <source>
        <dbReference type="Proteomes" id="UP000503462"/>
    </source>
</evidence>
<evidence type="ECO:0000256" key="1">
    <source>
        <dbReference type="ARBA" id="ARBA00022574"/>
    </source>
</evidence>
<dbReference type="PROSITE" id="PS00678">
    <property type="entry name" value="WD_REPEATS_1"/>
    <property type="match status" value="1"/>
</dbReference>
<accession>A0A6H0XMA5</accession>
<proteinExistence type="predicted"/>
<evidence type="ECO:0000259" key="5">
    <source>
        <dbReference type="Pfam" id="PF04192"/>
    </source>
</evidence>
<dbReference type="PROSITE" id="PS50082">
    <property type="entry name" value="WD_REPEATS_2"/>
    <property type="match status" value="2"/>
</dbReference>
<evidence type="ECO:0000313" key="7">
    <source>
        <dbReference type="EMBL" id="QIW95758.1"/>
    </source>
</evidence>
<dbReference type="Pfam" id="PF25168">
    <property type="entry name" value="Beta-prop_WDR36-Utp21_2nd"/>
    <property type="match status" value="1"/>
</dbReference>
<dbReference type="InterPro" id="IPR019775">
    <property type="entry name" value="WD40_repeat_CS"/>
</dbReference>
<feature type="repeat" description="WD" evidence="3">
    <location>
        <begin position="595"/>
        <end position="636"/>
    </location>
</feature>
<keyword evidence="8" id="KW-1185">Reference proteome</keyword>
<feature type="repeat" description="WD" evidence="3">
    <location>
        <begin position="188"/>
        <end position="210"/>
    </location>
</feature>
<dbReference type="EMBL" id="CP051139">
    <property type="protein sequence ID" value="QIW95758.1"/>
    <property type="molecule type" value="Genomic_DNA"/>
</dbReference>
<evidence type="ECO:0000256" key="3">
    <source>
        <dbReference type="PROSITE-ProRule" id="PRU00221"/>
    </source>
</evidence>
<feature type="domain" description="WDR36/Utp21 N-terminal" evidence="6">
    <location>
        <begin position="56"/>
        <end position="353"/>
    </location>
</feature>
<dbReference type="Gene3D" id="2.130.10.10">
    <property type="entry name" value="YVTN repeat-like/Quinoprotein amine dehydrogenase"/>
    <property type="match status" value="2"/>
</dbReference>
<dbReference type="SUPFAM" id="SSF50978">
    <property type="entry name" value="WD40 repeat-like"/>
    <property type="match status" value="2"/>
</dbReference>
<dbReference type="SMART" id="SM00320">
    <property type="entry name" value="WD40"/>
    <property type="match status" value="8"/>
</dbReference>
<dbReference type="InterPro" id="IPR059157">
    <property type="entry name" value="WDR36-Utp21_N"/>
</dbReference>
<dbReference type="PROSITE" id="PS50294">
    <property type="entry name" value="WD_REPEATS_REGION"/>
    <property type="match status" value="1"/>
</dbReference>
<dbReference type="InterPro" id="IPR015943">
    <property type="entry name" value="WD40/YVTN_repeat-like_dom_sf"/>
</dbReference>
<organism evidence="7 8">
    <name type="scientific">Peltaster fructicola</name>
    <dbReference type="NCBI Taxonomy" id="286661"/>
    <lineage>
        <taxon>Eukaryota</taxon>
        <taxon>Fungi</taxon>
        <taxon>Dikarya</taxon>
        <taxon>Ascomycota</taxon>
        <taxon>Pezizomycotina</taxon>
        <taxon>Dothideomycetes</taxon>
        <taxon>Dothideomycetes incertae sedis</taxon>
        <taxon>Peltaster</taxon>
    </lineage>
</organism>
<dbReference type="AlphaFoldDB" id="A0A6H0XMA5"/>
<evidence type="ECO:0008006" key="9">
    <source>
        <dbReference type="Google" id="ProtNLM"/>
    </source>
</evidence>
<feature type="region of interest" description="Disordered" evidence="4">
    <location>
        <begin position="1"/>
        <end position="24"/>
    </location>
</feature>
<name>A0A6H0XMA5_9PEZI</name>
<dbReference type="GO" id="GO:0006364">
    <property type="term" value="P:rRNA processing"/>
    <property type="evidence" value="ECO:0007669"/>
    <property type="project" value="InterPro"/>
</dbReference>
<keyword evidence="1 3" id="KW-0853">WD repeat</keyword>
<dbReference type="OrthoDB" id="10250769at2759"/>
<dbReference type="PANTHER" id="PTHR22840">
    <property type="entry name" value="WD REPEAT-CONTAINING PROTEIN 36"/>
    <property type="match status" value="1"/>
</dbReference>
<dbReference type="InterPro" id="IPR036322">
    <property type="entry name" value="WD40_repeat_dom_sf"/>
</dbReference>
<gene>
    <name evidence="7" type="ORF">AMS68_001276</name>
</gene>
<reference evidence="7 8" key="1">
    <citation type="journal article" date="2016" name="Sci. Rep.">
        <title>Peltaster fructicola genome reveals evolution from an invasive phytopathogen to an ectophytic parasite.</title>
        <authorList>
            <person name="Xu C."/>
            <person name="Chen H."/>
            <person name="Gleason M.L."/>
            <person name="Xu J.R."/>
            <person name="Liu H."/>
            <person name="Zhang R."/>
            <person name="Sun G."/>
        </authorList>
    </citation>
    <scope>NUCLEOTIDE SEQUENCE [LARGE SCALE GENOMIC DNA]</scope>
    <source>
        <strain evidence="7 8">LNHT1506</strain>
    </source>
</reference>
<dbReference type="Pfam" id="PF25171">
    <property type="entry name" value="Beta-prop_WDR36-Utp21_1st"/>
    <property type="match status" value="1"/>
</dbReference>
<sequence>MSVEGRAVKRQKVSNGGEANKSTRQGIFAPYRTIGLVSTTSVPFTSTAVGKTTFQITTSTGHSLQTYDIRKGLHLNFITRPQTPELITASIAWKEKVIAAWSGESPENERGVWIYKRGKKIGELELPGGLDEPVNQFSVFGNWIVGLCDTRALVWKAESHELYTQLRGISPVPFSGAIAAVPTFLNKILVGREDGSVEIWNVSSGKLIYTILPPSTSYGAVTAIEPTPALSLAALAYSNGILIIHDIKADQSVIVLNTGEGNPVTSITFRTDGMGAGDDGGRPGTMATASIMSGDITLWDLNDGGRRAGVLRTAHLHATTHVQGGVNKVQFLSGQAILVSSGLDNSLKTWILDETPFSPVPRVLHQRSGHGADITKLQFLPTNSDGSEDTGKWLMSSSQDRSLWAWSLRRDAQSAELSQGAVQSKARKQGLLAAGNQDVYQDLKCPPVAGIACSLNRDGGIGALPGKQPIWQNSRSKQLDAEASAMTGWESVVTAHEGDSKARTWFWGRRRAGRWAFPTTDNGEVSSVAMSPCGTFALIGSKKGSIDMFNLQSGQHRQHFPARLTPMQAKQLKLDVVKHKLREESDGKRTFFRGQGRHSHAVVGLAVDEMNKSVVSAGSDGKVKFWDFSSGLLTHELDWSASAHILDLVLHRGANLIAFICSDVCIRVVDISTYKLIRQLQIPVQVISELQHLPLQSCILSSDAHWVVASIGQLIVVWDLSTGHLIDAMKLRDHCTSLDMSPTGEYLAAAIRGSVGIEIWSNKSLFSYTPARHLDYSQVLDVLHGNAIEAIDVEDADLLDSDDPAGNLTSDMLSLSLVPRSRWQNLLHLDLIRQRNKPTAPAEKPKQAPFFLSGSQAIQTGPTTETRVSVSKMESTAFAKYVKAAGSTNDYAQMLEELEQLSSSAADIEIRSLGSGELVTFVKALTWLAQRGKKFELGQTWMTVFLRVHGDIARNDTALRQAIREWSTETTKESQRVQQLAEYCGGLVSYLRAARV</sequence>
<dbReference type="GO" id="GO:0034388">
    <property type="term" value="C:Pwp2p-containing subcomplex of 90S preribosome"/>
    <property type="evidence" value="ECO:0007669"/>
    <property type="project" value="TreeGrafter"/>
</dbReference>
<evidence type="ECO:0000259" key="6">
    <source>
        <dbReference type="Pfam" id="PF25171"/>
    </source>
</evidence>
<dbReference type="PANTHER" id="PTHR22840:SF12">
    <property type="entry name" value="WD REPEAT-CONTAINING PROTEIN 36"/>
    <property type="match status" value="1"/>
</dbReference>
<keyword evidence="2" id="KW-0677">Repeat</keyword>